<protein>
    <recommendedName>
        <fullName evidence="1">PGG domain-containing protein</fullName>
    </recommendedName>
</protein>
<dbReference type="Proteomes" id="UP000015105">
    <property type="component" value="Chromosome 6D"/>
</dbReference>
<name>A0A453PXQ2_AEGTS</name>
<evidence type="ECO:0000259" key="1">
    <source>
        <dbReference type="Pfam" id="PF13962"/>
    </source>
</evidence>
<organism evidence="2 3">
    <name type="scientific">Aegilops tauschii subsp. strangulata</name>
    <name type="common">Goatgrass</name>
    <dbReference type="NCBI Taxonomy" id="200361"/>
    <lineage>
        <taxon>Eukaryota</taxon>
        <taxon>Viridiplantae</taxon>
        <taxon>Streptophyta</taxon>
        <taxon>Embryophyta</taxon>
        <taxon>Tracheophyta</taxon>
        <taxon>Spermatophyta</taxon>
        <taxon>Magnoliopsida</taxon>
        <taxon>Liliopsida</taxon>
        <taxon>Poales</taxon>
        <taxon>Poaceae</taxon>
        <taxon>BOP clade</taxon>
        <taxon>Pooideae</taxon>
        <taxon>Triticodae</taxon>
        <taxon>Triticeae</taxon>
        <taxon>Triticinae</taxon>
        <taxon>Aegilops</taxon>
    </lineage>
</organism>
<sequence length="61" mass="6533">MYDCSAREALDKARSLVLLLATLATTITYTAGLDPPGGVWQDNSEGHMAGDPILLTTNARR</sequence>
<accession>A0A453PXQ2</accession>
<keyword evidence="3" id="KW-1185">Reference proteome</keyword>
<dbReference type="InterPro" id="IPR026961">
    <property type="entry name" value="PGG_dom"/>
</dbReference>
<evidence type="ECO:0000313" key="3">
    <source>
        <dbReference type="Proteomes" id="UP000015105"/>
    </source>
</evidence>
<feature type="domain" description="PGG" evidence="1">
    <location>
        <begin position="8"/>
        <end position="57"/>
    </location>
</feature>
<reference evidence="2" key="3">
    <citation type="journal article" date="2017" name="Nature">
        <title>Genome sequence of the progenitor of the wheat D genome Aegilops tauschii.</title>
        <authorList>
            <person name="Luo M.C."/>
            <person name="Gu Y.Q."/>
            <person name="Puiu D."/>
            <person name="Wang H."/>
            <person name="Twardziok S.O."/>
            <person name="Deal K.R."/>
            <person name="Huo N."/>
            <person name="Zhu T."/>
            <person name="Wang L."/>
            <person name="Wang Y."/>
            <person name="McGuire P.E."/>
            <person name="Liu S."/>
            <person name="Long H."/>
            <person name="Ramasamy R.K."/>
            <person name="Rodriguez J.C."/>
            <person name="Van S.L."/>
            <person name="Yuan L."/>
            <person name="Wang Z."/>
            <person name="Xia Z."/>
            <person name="Xiao L."/>
            <person name="Anderson O.D."/>
            <person name="Ouyang S."/>
            <person name="Liang Y."/>
            <person name="Zimin A.V."/>
            <person name="Pertea G."/>
            <person name="Qi P."/>
            <person name="Bennetzen J.L."/>
            <person name="Dai X."/>
            <person name="Dawson M.W."/>
            <person name="Muller H.G."/>
            <person name="Kugler K."/>
            <person name="Rivarola-Duarte L."/>
            <person name="Spannagl M."/>
            <person name="Mayer K.F.X."/>
            <person name="Lu F.H."/>
            <person name="Bevan M.W."/>
            <person name="Leroy P."/>
            <person name="Li P."/>
            <person name="You F.M."/>
            <person name="Sun Q."/>
            <person name="Liu Z."/>
            <person name="Lyons E."/>
            <person name="Wicker T."/>
            <person name="Salzberg S.L."/>
            <person name="Devos K.M."/>
            <person name="Dvorak J."/>
        </authorList>
    </citation>
    <scope>NUCLEOTIDE SEQUENCE [LARGE SCALE GENOMIC DNA]</scope>
    <source>
        <strain evidence="2">cv. AL8/78</strain>
    </source>
</reference>
<dbReference type="EnsemblPlants" id="AET6Gv20897400.3">
    <property type="protein sequence ID" value="AET6Gv20897400.3"/>
    <property type="gene ID" value="AET6Gv20897400"/>
</dbReference>
<dbReference type="Pfam" id="PF13962">
    <property type="entry name" value="PGG"/>
    <property type="match status" value="1"/>
</dbReference>
<reference evidence="2" key="5">
    <citation type="journal article" date="2021" name="G3 (Bethesda)">
        <title>Aegilops tauschii genome assembly Aet v5.0 features greater sequence contiguity and improved annotation.</title>
        <authorList>
            <person name="Wang L."/>
            <person name="Zhu T."/>
            <person name="Rodriguez J.C."/>
            <person name="Deal K.R."/>
            <person name="Dubcovsky J."/>
            <person name="McGuire P.E."/>
            <person name="Lux T."/>
            <person name="Spannagl M."/>
            <person name="Mayer K.F.X."/>
            <person name="Baldrich P."/>
            <person name="Meyers B.C."/>
            <person name="Huo N."/>
            <person name="Gu Y.Q."/>
            <person name="Zhou H."/>
            <person name="Devos K.M."/>
            <person name="Bennetzen J.L."/>
            <person name="Unver T."/>
            <person name="Budak H."/>
            <person name="Gulick P.J."/>
            <person name="Galiba G."/>
            <person name="Kalapos B."/>
            <person name="Nelson D.R."/>
            <person name="Li P."/>
            <person name="You F.M."/>
            <person name="Luo M.C."/>
            <person name="Dvorak J."/>
        </authorList>
    </citation>
    <scope>NUCLEOTIDE SEQUENCE [LARGE SCALE GENOMIC DNA]</scope>
    <source>
        <strain evidence="2">cv. AL8/78</strain>
    </source>
</reference>
<reference evidence="3" key="1">
    <citation type="journal article" date="2014" name="Science">
        <title>Ancient hybridizations among the ancestral genomes of bread wheat.</title>
        <authorList>
            <consortium name="International Wheat Genome Sequencing Consortium,"/>
            <person name="Marcussen T."/>
            <person name="Sandve S.R."/>
            <person name="Heier L."/>
            <person name="Spannagl M."/>
            <person name="Pfeifer M."/>
            <person name="Jakobsen K.S."/>
            <person name="Wulff B.B."/>
            <person name="Steuernagel B."/>
            <person name="Mayer K.F."/>
            <person name="Olsen O.A."/>
        </authorList>
    </citation>
    <scope>NUCLEOTIDE SEQUENCE [LARGE SCALE GENOMIC DNA]</scope>
    <source>
        <strain evidence="3">cv. AL8/78</strain>
    </source>
</reference>
<reference evidence="2" key="4">
    <citation type="submission" date="2019-03" db="UniProtKB">
        <authorList>
            <consortium name="EnsemblPlants"/>
        </authorList>
    </citation>
    <scope>IDENTIFICATION</scope>
</reference>
<dbReference type="AlphaFoldDB" id="A0A453PXQ2"/>
<proteinExistence type="predicted"/>
<dbReference type="Gramene" id="AET6Gv20897400.3">
    <property type="protein sequence ID" value="AET6Gv20897400.3"/>
    <property type="gene ID" value="AET6Gv20897400"/>
</dbReference>
<evidence type="ECO:0000313" key="2">
    <source>
        <dbReference type="EnsemblPlants" id="AET6Gv20897400.3"/>
    </source>
</evidence>
<reference evidence="3" key="2">
    <citation type="journal article" date="2017" name="Nat. Plants">
        <title>The Aegilops tauschii genome reveals multiple impacts of transposons.</title>
        <authorList>
            <person name="Zhao G."/>
            <person name="Zou C."/>
            <person name="Li K."/>
            <person name="Wang K."/>
            <person name="Li T."/>
            <person name="Gao L."/>
            <person name="Zhang X."/>
            <person name="Wang H."/>
            <person name="Yang Z."/>
            <person name="Liu X."/>
            <person name="Jiang W."/>
            <person name="Mao L."/>
            <person name="Kong X."/>
            <person name="Jiao Y."/>
            <person name="Jia J."/>
        </authorList>
    </citation>
    <scope>NUCLEOTIDE SEQUENCE [LARGE SCALE GENOMIC DNA]</scope>
    <source>
        <strain evidence="3">cv. AL8/78</strain>
    </source>
</reference>